<dbReference type="GO" id="GO:0006032">
    <property type="term" value="P:chitin catabolic process"/>
    <property type="evidence" value="ECO:0007669"/>
    <property type="project" value="InterPro"/>
</dbReference>
<comment type="caution">
    <text evidence="4">The sequence shown here is derived from an EMBL/GenBank/DDBJ whole genome shotgun (WGS) entry which is preliminary data.</text>
</comment>
<accession>A0A9P4RB93</accession>
<dbReference type="InterPro" id="IPR005089">
    <property type="entry name" value="CBM19"/>
</dbReference>
<evidence type="ECO:0000313" key="4">
    <source>
        <dbReference type="EMBL" id="KAF2739851.1"/>
    </source>
</evidence>
<dbReference type="Gene3D" id="2.70.50.70">
    <property type="match status" value="1"/>
</dbReference>
<dbReference type="GO" id="GO:0008061">
    <property type="term" value="F:chitin binding"/>
    <property type="evidence" value="ECO:0007669"/>
    <property type="project" value="InterPro"/>
</dbReference>
<evidence type="ECO:0000313" key="5">
    <source>
        <dbReference type="Proteomes" id="UP000799444"/>
    </source>
</evidence>
<feature type="region of interest" description="Disordered" evidence="1">
    <location>
        <begin position="215"/>
        <end position="307"/>
    </location>
</feature>
<dbReference type="OrthoDB" id="2342176at2759"/>
<feature type="signal peptide" evidence="2">
    <location>
        <begin position="1"/>
        <end position="20"/>
    </location>
</feature>
<sequence>MYRAFIYASALMALAPTALSHIIMANPKPYGNPTNSPLDSSGSNYPCQVTDFSRTIENKWVAGEQQTLSFSGSAVHGGGSCQISVTTDKAPSKSSKFKVIYSIEGGCPGVNGPSEFPFTVPKDLPNGELSMAWTWMNKVGNREYYMNCAAITVSGGASNNDYLDKLPDMAVANIASVNDCKTTEGSDYTFDDPGEFVKKIGNGPFMPLCGGAVQSGGGEAPAAGAPQSNADASSAPVAEPSTPTNVSSTGALSPPITAPSAPMNISSISGAPSAPLTAPSSPANISSTPAASPSSAPTGGAPAAGSNGSCSQDGAIVCNGEDQFGLCDHGKVVFQPVAAGTKCQGGQIGKREEIVSKYDYSHRCQRTAV</sequence>
<dbReference type="Proteomes" id="UP000799444">
    <property type="component" value="Unassembled WGS sequence"/>
</dbReference>
<feature type="compositionally biased region" description="Low complexity" evidence="1">
    <location>
        <begin position="269"/>
        <end position="307"/>
    </location>
</feature>
<proteinExistence type="predicted"/>
<evidence type="ECO:0000259" key="3">
    <source>
        <dbReference type="Pfam" id="PF03427"/>
    </source>
</evidence>
<evidence type="ECO:0000256" key="1">
    <source>
        <dbReference type="SAM" id="MobiDB-lite"/>
    </source>
</evidence>
<dbReference type="PANTHER" id="PTHR36182:SF2">
    <property type="entry name" value="LYTIC POLYSACCHARIDE MONOOXYGENASE"/>
    <property type="match status" value="1"/>
</dbReference>
<gene>
    <name evidence="4" type="ORF">EJ04DRAFT_604363</name>
</gene>
<dbReference type="AlphaFoldDB" id="A0A9P4RB93"/>
<organism evidence="4 5">
    <name type="scientific">Polyplosphaeria fusca</name>
    <dbReference type="NCBI Taxonomy" id="682080"/>
    <lineage>
        <taxon>Eukaryota</taxon>
        <taxon>Fungi</taxon>
        <taxon>Dikarya</taxon>
        <taxon>Ascomycota</taxon>
        <taxon>Pezizomycotina</taxon>
        <taxon>Dothideomycetes</taxon>
        <taxon>Pleosporomycetidae</taxon>
        <taxon>Pleosporales</taxon>
        <taxon>Tetraplosphaeriaceae</taxon>
        <taxon>Polyplosphaeria</taxon>
    </lineage>
</organism>
<dbReference type="EMBL" id="ML996102">
    <property type="protein sequence ID" value="KAF2739851.1"/>
    <property type="molecule type" value="Genomic_DNA"/>
</dbReference>
<feature type="compositionally biased region" description="Polar residues" evidence="1">
    <location>
        <begin position="241"/>
        <end position="251"/>
    </location>
</feature>
<dbReference type="PANTHER" id="PTHR36182">
    <property type="entry name" value="PROTEIN, PUTATIVE (AFU_ORTHOLOGUE AFUA_6G10930)-RELATED"/>
    <property type="match status" value="1"/>
</dbReference>
<protein>
    <recommendedName>
        <fullName evidence="3">Carbohydrate-binding module family 19 domain-containing protein</fullName>
    </recommendedName>
</protein>
<keyword evidence="2" id="KW-0732">Signal</keyword>
<evidence type="ECO:0000256" key="2">
    <source>
        <dbReference type="SAM" id="SignalP"/>
    </source>
</evidence>
<reference evidence="4" key="1">
    <citation type="journal article" date="2020" name="Stud. Mycol.">
        <title>101 Dothideomycetes genomes: a test case for predicting lifestyles and emergence of pathogens.</title>
        <authorList>
            <person name="Haridas S."/>
            <person name="Albert R."/>
            <person name="Binder M."/>
            <person name="Bloem J."/>
            <person name="Labutti K."/>
            <person name="Salamov A."/>
            <person name="Andreopoulos B."/>
            <person name="Baker S."/>
            <person name="Barry K."/>
            <person name="Bills G."/>
            <person name="Bluhm B."/>
            <person name="Cannon C."/>
            <person name="Castanera R."/>
            <person name="Culley D."/>
            <person name="Daum C."/>
            <person name="Ezra D."/>
            <person name="Gonzalez J."/>
            <person name="Henrissat B."/>
            <person name="Kuo A."/>
            <person name="Liang C."/>
            <person name="Lipzen A."/>
            <person name="Lutzoni F."/>
            <person name="Magnuson J."/>
            <person name="Mondo S."/>
            <person name="Nolan M."/>
            <person name="Ohm R."/>
            <person name="Pangilinan J."/>
            <person name="Park H.-J."/>
            <person name="Ramirez L."/>
            <person name="Alfaro M."/>
            <person name="Sun H."/>
            <person name="Tritt A."/>
            <person name="Yoshinaga Y."/>
            <person name="Zwiers L.-H."/>
            <person name="Turgeon B."/>
            <person name="Goodwin S."/>
            <person name="Spatafora J."/>
            <person name="Crous P."/>
            <person name="Grigoriev I."/>
        </authorList>
    </citation>
    <scope>NUCLEOTIDE SEQUENCE</scope>
    <source>
        <strain evidence="4">CBS 125425</strain>
    </source>
</reference>
<keyword evidence="5" id="KW-1185">Reference proteome</keyword>
<feature type="domain" description="Carbohydrate-binding module family 19" evidence="3">
    <location>
        <begin position="286"/>
        <end position="343"/>
    </location>
</feature>
<dbReference type="Pfam" id="PF03427">
    <property type="entry name" value="CBM_19"/>
    <property type="match status" value="1"/>
</dbReference>
<feature type="chain" id="PRO_5040121410" description="Carbohydrate-binding module family 19 domain-containing protein" evidence="2">
    <location>
        <begin position="21"/>
        <end position="369"/>
    </location>
</feature>
<name>A0A9P4RB93_9PLEO</name>